<dbReference type="GO" id="GO:0004517">
    <property type="term" value="F:nitric-oxide synthase activity"/>
    <property type="evidence" value="ECO:0007669"/>
    <property type="project" value="UniProtKB-EC"/>
</dbReference>
<feature type="domain" description="Nitric oxide synthase (NOS)" evidence="10">
    <location>
        <begin position="4"/>
        <end position="329"/>
    </location>
</feature>
<dbReference type="InterPro" id="IPR044940">
    <property type="entry name" value="NOS_dom_2"/>
</dbReference>
<dbReference type="Proteomes" id="UP000274922">
    <property type="component" value="Unassembled WGS sequence"/>
</dbReference>
<keyword evidence="5" id="KW-0288">FMN</keyword>
<dbReference type="Gene3D" id="3.90.340.10">
    <property type="entry name" value="Nitric Oxide Synthase, Chain A, domain 1"/>
    <property type="match status" value="1"/>
</dbReference>
<keyword evidence="14" id="KW-1185">Reference proteome</keyword>
<dbReference type="InterPro" id="IPR004030">
    <property type="entry name" value="NOS_N"/>
</dbReference>
<dbReference type="Pfam" id="PF02898">
    <property type="entry name" value="NO_synthase"/>
    <property type="match status" value="1"/>
</dbReference>
<name>A0A4P9WXN0_9FUNG</name>
<accession>A0A4P9WXN0</accession>
<evidence type="ECO:0000256" key="3">
    <source>
        <dbReference type="ARBA" id="ARBA00012989"/>
    </source>
</evidence>
<feature type="non-terminal residue" evidence="11">
    <location>
        <position position="330"/>
    </location>
</feature>
<keyword evidence="5" id="KW-0285">Flavoprotein</keyword>
<dbReference type="InterPro" id="IPR036119">
    <property type="entry name" value="NOS_N_sf"/>
</dbReference>
<dbReference type="InterPro" id="IPR044943">
    <property type="entry name" value="NOS_dom_1"/>
</dbReference>
<evidence type="ECO:0000313" key="14">
    <source>
        <dbReference type="Proteomes" id="UP000274922"/>
    </source>
</evidence>
<keyword evidence="6" id="KW-0479">Metal-binding</keyword>
<dbReference type="Gene3D" id="3.90.1230.10">
    <property type="entry name" value="Nitric Oxide Synthase, Chain A, domain 3"/>
    <property type="match status" value="1"/>
</dbReference>
<proteinExistence type="inferred from homology"/>
<evidence type="ECO:0000256" key="9">
    <source>
        <dbReference type="ARBA" id="ARBA00023004"/>
    </source>
</evidence>
<dbReference type="EMBL" id="ML014436">
    <property type="protein sequence ID" value="RKO98434.1"/>
    <property type="molecule type" value="Genomic_DNA"/>
</dbReference>
<dbReference type="AlphaFoldDB" id="A0A4P9WXN0"/>
<reference evidence="13 14" key="1">
    <citation type="journal article" date="2018" name="Nat. Microbiol.">
        <title>Leveraging single-cell genomics to expand the fungal tree of life.</title>
        <authorList>
            <person name="Ahrendt S.R."/>
            <person name="Quandt C.A."/>
            <person name="Ciobanu D."/>
            <person name="Clum A."/>
            <person name="Salamov A."/>
            <person name="Andreopoulos B."/>
            <person name="Cheng J.F."/>
            <person name="Woyke T."/>
            <person name="Pelin A."/>
            <person name="Henrissat B."/>
            <person name="Reynolds N.K."/>
            <person name="Benny G.L."/>
            <person name="Smith M.E."/>
            <person name="James T.Y."/>
            <person name="Grigoriev I.V."/>
        </authorList>
    </citation>
    <scope>NUCLEOTIDE SEQUENCE [LARGE SCALE GENOMIC DNA]</scope>
    <source>
        <strain evidence="13 14">ATCC 52028</strain>
    </source>
</reference>
<keyword evidence="8" id="KW-0560">Oxidoreductase</keyword>
<dbReference type="GO" id="GO:0046872">
    <property type="term" value="F:metal ion binding"/>
    <property type="evidence" value="ECO:0007669"/>
    <property type="project" value="UniProtKB-KW"/>
</dbReference>
<dbReference type="GO" id="GO:0006809">
    <property type="term" value="P:nitric oxide biosynthetic process"/>
    <property type="evidence" value="ECO:0007669"/>
    <property type="project" value="InterPro"/>
</dbReference>
<dbReference type="InterPro" id="IPR044944">
    <property type="entry name" value="NOS_dom_3"/>
</dbReference>
<evidence type="ECO:0000313" key="11">
    <source>
        <dbReference type="EMBL" id="RKO97432.1"/>
    </source>
</evidence>
<evidence type="ECO:0000256" key="8">
    <source>
        <dbReference type="ARBA" id="ARBA00023002"/>
    </source>
</evidence>
<sequence length="330" mass="37633">MTSATLADRKAAVVAEISKTGTYVQTLAELTFGCRVAWRNAPRCIYRVQWTRLRVLDCRHVQTSHDVYLSVLTHLRQACTSEGIISSLVSVFPPRSPGAKGYWRIWNAQLIRYAGYTNADGSILGDPYGVIFTQQAMEMGWTPPNPRGPFDILPLIVQDPHGEVTCLFIREVNITHFAYPKLAEANLKWYAIPAISNMGFDIGGIQYCCTPFNGWYMETEITRNFLDRQRYNLIEKLSDILEIERNDQELWKDQVQLILNQAVLWSFAQSRTSIVGHHAASDSFMVFFNQEMEQRGHCPADWVWIVPPAGSGVTTVFHQEMLSYFLKPMI</sequence>
<dbReference type="InterPro" id="IPR050607">
    <property type="entry name" value="NOS"/>
</dbReference>
<evidence type="ECO:0000256" key="7">
    <source>
        <dbReference type="ARBA" id="ARBA00022860"/>
    </source>
</evidence>
<organism evidence="11 13">
    <name type="scientific">Caulochytrium protostelioides</name>
    <dbReference type="NCBI Taxonomy" id="1555241"/>
    <lineage>
        <taxon>Eukaryota</taxon>
        <taxon>Fungi</taxon>
        <taxon>Fungi incertae sedis</taxon>
        <taxon>Chytridiomycota</taxon>
        <taxon>Chytridiomycota incertae sedis</taxon>
        <taxon>Chytridiomycetes</taxon>
        <taxon>Caulochytriales</taxon>
        <taxon>Caulochytriaceae</taxon>
        <taxon>Caulochytrium</taxon>
    </lineage>
</organism>
<dbReference type="OrthoDB" id="2153534at2759"/>
<comment type="similarity">
    <text evidence="2">Belongs to the NOS family.</text>
</comment>
<keyword evidence="4" id="KW-0349">Heme</keyword>
<reference evidence="12" key="2">
    <citation type="submission" date="2018-04" db="EMBL/GenBank/DDBJ databases">
        <title>Leveraging single-cell genomics to expand the Fungal Tree of Life.</title>
        <authorList>
            <consortium name="DOE Joint Genome Institute"/>
            <person name="Ahrendt S.R."/>
            <person name="Quandt C.A."/>
            <person name="Ciobanu D."/>
            <person name="Clum A."/>
            <person name="Salamov A."/>
            <person name="Andreopoulos B."/>
            <person name="Cheng J.-F."/>
            <person name="Woyke T."/>
            <person name="Pelin A."/>
            <person name="Henrissat B."/>
            <person name="Benny G.L."/>
            <person name="Smith M.E."/>
            <person name="James T.Y."/>
            <person name="Grigoriev I.V."/>
        </authorList>
    </citation>
    <scope>NUCLEOTIDE SEQUENCE</scope>
    <source>
        <strain evidence="12">ATCC 52028</strain>
    </source>
</reference>
<evidence type="ECO:0000256" key="5">
    <source>
        <dbReference type="ARBA" id="ARBA00022643"/>
    </source>
</evidence>
<dbReference type="EMBL" id="ML009272">
    <property type="protein sequence ID" value="RKO97432.1"/>
    <property type="molecule type" value="Genomic_DNA"/>
</dbReference>
<keyword evidence="7" id="KW-0112">Calmodulin-binding</keyword>
<dbReference type="PANTHER" id="PTHR43410">
    <property type="entry name" value="NITRIC OXIDE SYNTHASE OXYGENASE"/>
    <property type="match status" value="1"/>
</dbReference>
<gene>
    <name evidence="11" type="ORF">CAUPRSCDRAFT_6539</name>
    <name evidence="12" type="ORF">CXG81DRAFT_15924</name>
</gene>
<evidence type="ECO:0000313" key="12">
    <source>
        <dbReference type="EMBL" id="RKO98434.1"/>
    </source>
</evidence>
<reference evidence="11" key="3">
    <citation type="submission" date="2018-08" db="EMBL/GenBank/DDBJ databases">
        <title>Leveraging single-cell genomics to expand the Fungal Tree of Life.</title>
        <authorList>
            <consortium name="DOE Joint Genome Institute"/>
            <person name="Ahrendt S.R."/>
            <person name="Quandt C.A."/>
            <person name="Ciobanu D."/>
            <person name="Clum A."/>
            <person name="Salamov A."/>
            <person name="Andreopoulos B."/>
            <person name="Cheng J.-F."/>
            <person name="Woyke T."/>
            <person name="Pelin A."/>
            <person name="Henrissat B."/>
            <person name="Reynolds N."/>
            <person name="Benny G.L."/>
            <person name="Smith M.E."/>
            <person name="James T.Y."/>
            <person name="Grigoriev I.V."/>
        </authorList>
    </citation>
    <scope>NUCLEOTIDE SEQUENCE</scope>
    <source>
        <strain evidence="11">ATCC 52028</strain>
    </source>
</reference>
<dbReference type="STRING" id="1555241.A0A4P9WXN0"/>
<dbReference type="Proteomes" id="UP000268535">
    <property type="component" value="Unassembled WGS sequence"/>
</dbReference>
<evidence type="ECO:0000256" key="1">
    <source>
        <dbReference type="ARBA" id="ARBA00001917"/>
    </source>
</evidence>
<keyword evidence="9" id="KW-0408">Iron</keyword>
<dbReference type="SUPFAM" id="SSF56512">
    <property type="entry name" value="Nitric oxide (NO) synthase oxygenase domain"/>
    <property type="match status" value="1"/>
</dbReference>
<protein>
    <recommendedName>
        <fullName evidence="3">nitric-oxide synthase (NADPH)</fullName>
        <ecNumber evidence="3">1.14.13.39</ecNumber>
    </recommendedName>
</protein>
<dbReference type="Gene3D" id="3.90.440.10">
    <property type="entry name" value="Nitric Oxide Synthase,Heme Domain,Chain A domain 2"/>
    <property type="match status" value="1"/>
</dbReference>
<evidence type="ECO:0000256" key="6">
    <source>
        <dbReference type="ARBA" id="ARBA00022723"/>
    </source>
</evidence>
<evidence type="ECO:0000256" key="4">
    <source>
        <dbReference type="ARBA" id="ARBA00022617"/>
    </source>
</evidence>
<dbReference type="PANTHER" id="PTHR43410:SF1">
    <property type="entry name" value="NITRIC OXIDE SYNTHASE"/>
    <property type="match status" value="1"/>
</dbReference>
<evidence type="ECO:0000256" key="2">
    <source>
        <dbReference type="ARBA" id="ARBA00006267"/>
    </source>
</evidence>
<evidence type="ECO:0000313" key="13">
    <source>
        <dbReference type="Proteomes" id="UP000268535"/>
    </source>
</evidence>
<dbReference type="EC" id="1.14.13.39" evidence="3"/>
<dbReference type="GO" id="GO:0005516">
    <property type="term" value="F:calmodulin binding"/>
    <property type="evidence" value="ECO:0007669"/>
    <property type="project" value="UniProtKB-KW"/>
</dbReference>
<evidence type="ECO:0000259" key="10">
    <source>
        <dbReference type="Pfam" id="PF02898"/>
    </source>
</evidence>
<comment type="cofactor">
    <cofactor evidence="1">
        <name>FMN</name>
        <dbReference type="ChEBI" id="CHEBI:58210"/>
    </cofactor>
</comment>